<evidence type="ECO:0000256" key="1">
    <source>
        <dbReference type="SAM" id="Phobius"/>
    </source>
</evidence>
<name>A0A7H0G0K7_9GAMM</name>
<sequence length="46" mass="5128">MNPQQHPLSPQEVDARRKRARRTALWIAAIAVAVYVGFIVLVGLSK</sequence>
<protein>
    <submittedName>
        <fullName evidence="2">Uncharacterized protein</fullName>
    </submittedName>
</protein>
<dbReference type="EMBL" id="CP060820">
    <property type="protein sequence ID" value="QNP41823.1"/>
    <property type="molecule type" value="Genomic_DNA"/>
</dbReference>
<keyword evidence="1" id="KW-1133">Transmembrane helix</keyword>
<proteinExistence type="predicted"/>
<organism evidence="2 3">
    <name type="scientific">Agrilutibacter terrestris</name>
    <dbReference type="NCBI Taxonomy" id="2865112"/>
    <lineage>
        <taxon>Bacteria</taxon>
        <taxon>Pseudomonadati</taxon>
        <taxon>Pseudomonadota</taxon>
        <taxon>Gammaproteobacteria</taxon>
        <taxon>Lysobacterales</taxon>
        <taxon>Lysobacteraceae</taxon>
        <taxon>Agrilutibacter</taxon>
    </lineage>
</organism>
<accession>A0A7H0G0K7</accession>
<keyword evidence="1" id="KW-0812">Transmembrane</keyword>
<evidence type="ECO:0000313" key="3">
    <source>
        <dbReference type="Proteomes" id="UP000516018"/>
    </source>
</evidence>
<dbReference type="RefSeq" id="WP_187713258.1">
    <property type="nucleotide sequence ID" value="NZ_CP060820.1"/>
</dbReference>
<dbReference type="AlphaFoldDB" id="A0A7H0G0K7"/>
<feature type="transmembrane region" description="Helical" evidence="1">
    <location>
        <begin position="24"/>
        <end position="44"/>
    </location>
</feature>
<keyword evidence="3" id="KW-1185">Reference proteome</keyword>
<evidence type="ECO:0000313" key="2">
    <source>
        <dbReference type="EMBL" id="QNP41823.1"/>
    </source>
</evidence>
<gene>
    <name evidence="2" type="ORF">H8B22_06365</name>
</gene>
<reference evidence="2 3" key="1">
    <citation type="submission" date="2020-08" db="EMBL/GenBank/DDBJ databases">
        <title>Lysobacter sp. II4 sp. nov., isolated from soil.</title>
        <authorList>
            <person name="Woo C.Y."/>
            <person name="Kim J."/>
        </authorList>
    </citation>
    <scope>NUCLEOTIDE SEQUENCE [LARGE SCALE GENOMIC DNA]</scope>
    <source>
        <strain evidence="2 3">II4</strain>
    </source>
</reference>
<dbReference type="Proteomes" id="UP000516018">
    <property type="component" value="Chromosome"/>
</dbReference>
<keyword evidence="1" id="KW-0472">Membrane</keyword>
<dbReference type="KEGG" id="lsx:H8B22_06365"/>